<dbReference type="GO" id="GO:0046872">
    <property type="term" value="F:metal ion binding"/>
    <property type="evidence" value="ECO:0007669"/>
    <property type="project" value="UniProtKB-KW"/>
</dbReference>
<dbReference type="GO" id="GO:0016787">
    <property type="term" value="F:hydrolase activity"/>
    <property type="evidence" value="ECO:0007669"/>
    <property type="project" value="UniProtKB-KW"/>
</dbReference>
<evidence type="ECO:0000256" key="1">
    <source>
        <dbReference type="ARBA" id="ARBA00001947"/>
    </source>
</evidence>
<protein>
    <submittedName>
        <fullName evidence="6">Beta-lactamase-like protein</fullName>
    </submittedName>
</protein>
<evidence type="ECO:0000256" key="2">
    <source>
        <dbReference type="ARBA" id="ARBA00007749"/>
    </source>
</evidence>
<dbReference type="SUPFAM" id="SSF56281">
    <property type="entry name" value="Metallo-hydrolase/oxidoreductase"/>
    <property type="match status" value="1"/>
</dbReference>
<organism evidence="6 7">
    <name type="scientific">Dactylonectria macrodidyma</name>
    <dbReference type="NCBI Taxonomy" id="307937"/>
    <lineage>
        <taxon>Eukaryota</taxon>
        <taxon>Fungi</taxon>
        <taxon>Dikarya</taxon>
        <taxon>Ascomycota</taxon>
        <taxon>Pezizomycotina</taxon>
        <taxon>Sordariomycetes</taxon>
        <taxon>Hypocreomycetidae</taxon>
        <taxon>Hypocreales</taxon>
        <taxon>Nectriaceae</taxon>
        <taxon>Dactylonectria</taxon>
    </lineage>
</organism>
<keyword evidence="7" id="KW-1185">Reference proteome</keyword>
<sequence length="327" mass="36098">MHSQGFVSVHALSAGYLTLPERFFVTPLDDPLARRTVPSLSFLVQHKDSETQNTTRMVFDLGIRRKLDDYPKPIYKHAMTRQPLSGEPDTLASLASGGLTPDHIDMVVFSHLHWDHVGTPSDYPHSTYVVGPGAVDLIGTGRVSGLGSHNHFEMGMLDLKRTIELRSTSLPSTPPPEEDGIYLEPQTQQLVGHFTKPWQQKGHFEAVMDVFNDGSVYIVSAPGHLDGHINLLCRLEDGSHVYLAGDACHDERILTGEKDIATWVDQEYAGAICCIHKDKAVAEKTIAAIRDTVEDPGDLRSVEVIFAHDAGWAKQAEKQGRFFPGSL</sequence>
<dbReference type="Gene3D" id="3.60.15.10">
    <property type="entry name" value="Ribonuclease Z/Hydroxyacylglutathione hydrolase-like"/>
    <property type="match status" value="1"/>
</dbReference>
<dbReference type="Proteomes" id="UP000738349">
    <property type="component" value="Unassembled WGS sequence"/>
</dbReference>
<dbReference type="InterPro" id="IPR036866">
    <property type="entry name" value="RibonucZ/Hydroxyglut_hydro"/>
</dbReference>
<dbReference type="PANTHER" id="PTHR42978:SF2">
    <property type="entry name" value="102 KBASES UNSTABLE REGION: FROM 1 TO 119443"/>
    <property type="match status" value="1"/>
</dbReference>
<comment type="cofactor">
    <cofactor evidence="1">
        <name>Zn(2+)</name>
        <dbReference type="ChEBI" id="CHEBI:29105"/>
    </cofactor>
</comment>
<dbReference type="InterPro" id="IPR051013">
    <property type="entry name" value="MBL_superfamily_lactonases"/>
</dbReference>
<keyword evidence="5" id="KW-0862">Zinc</keyword>
<reference evidence="6" key="1">
    <citation type="journal article" date="2021" name="Nat. Commun.">
        <title>Genetic determinants of endophytism in the Arabidopsis root mycobiome.</title>
        <authorList>
            <person name="Mesny F."/>
            <person name="Miyauchi S."/>
            <person name="Thiergart T."/>
            <person name="Pickel B."/>
            <person name="Atanasova L."/>
            <person name="Karlsson M."/>
            <person name="Huettel B."/>
            <person name="Barry K.W."/>
            <person name="Haridas S."/>
            <person name="Chen C."/>
            <person name="Bauer D."/>
            <person name="Andreopoulos W."/>
            <person name="Pangilinan J."/>
            <person name="LaButti K."/>
            <person name="Riley R."/>
            <person name="Lipzen A."/>
            <person name="Clum A."/>
            <person name="Drula E."/>
            <person name="Henrissat B."/>
            <person name="Kohler A."/>
            <person name="Grigoriev I.V."/>
            <person name="Martin F.M."/>
            <person name="Hacquard S."/>
        </authorList>
    </citation>
    <scope>NUCLEOTIDE SEQUENCE</scope>
    <source>
        <strain evidence="6">MPI-CAGE-AT-0147</strain>
    </source>
</reference>
<dbReference type="EMBL" id="JAGMUV010000027">
    <property type="protein sequence ID" value="KAH7118346.1"/>
    <property type="molecule type" value="Genomic_DNA"/>
</dbReference>
<dbReference type="AlphaFoldDB" id="A0A9P9DGM7"/>
<comment type="caution">
    <text evidence="6">The sequence shown here is derived from an EMBL/GenBank/DDBJ whole genome shotgun (WGS) entry which is preliminary data.</text>
</comment>
<dbReference type="OrthoDB" id="10250730at2759"/>
<evidence type="ECO:0000256" key="5">
    <source>
        <dbReference type="ARBA" id="ARBA00022833"/>
    </source>
</evidence>
<comment type="similarity">
    <text evidence="2">Belongs to the metallo-beta-lactamase superfamily.</text>
</comment>
<gene>
    <name evidence="6" type="ORF">EDB81DRAFT_891909</name>
</gene>
<keyword evidence="4" id="KW-0378">Hydrolase</keyword>
<evidence type="ECO:0000256" key="3">
    <source>
        <dbReference type="ARBA" id="ARBA00022723"/>
    </source>
</evidence>
<dbReference type="PANTHER" id="PTHR42978">
    <property type="entry name" value="QUORUM-QUENCHING LACTONASE YTNP-RELATED-RELATED"/>
    <property type="match status" value="1"/>
</dbReference>
<accession>A0A9P9DGM7</accession>
<proteinExistence type="inferred from homology"/>
<name>A0A9P9DGM7_9HYPO</name>
<keyword evidence="3" id="KW-0479">Metal-binding</keyword>
<evidence type="ECO:0000313" key="7">
    <source>
        <dbReference type="Proteomes" id="UP000738349"/>
    </source>
</evidence>
<dbReference type="CDD" id="cd07730">
    <property type="entry name" value="metallo-hydrolase-like_MBL-fold"/>
    <property type="match status" value="1"/>
</dbReference>
<evidence type="ECO:0000313" key="6">
    <source>
        <dbReference type="EMBL" id="KAH7118346.1"/>
    </source>
</evidence>
<evidence type="ECO:0000256" key="4">
    <source>
        <dbReference type="ARBA" id="ARBA00022801"/>
    </source>
</evidence>